<evidence type="ECO:0000256" key="2">
    <source>
        <dbReference type="ARBA" id="ARBA00022980"/>
    </source>
</evidence>
<protein>
    <recommendedName>
        <fullName evidence="4">Large ribosomal subunit protein uL23m</fullName>
    </recommendedName>
</protein>
<comment type="caution">
    <text evidence="5">The sequence shown here is derived from an EMBL/GenBank/DDBJ whole genome shotgun (WGS) entry which is preliminary data.</text>
</comment>
<keyword evidence="6" id="KW-1185">Reference proteome</keyword>
<evidence type="ECO:0000313" key="5">
    <source>
        <dbReference type="EMBL" id="PSK35359.1"/>
    </source>
</evidence>
<evidence type="ECO:0000256" key="3">
    <source>
        <dbReference type="ARBA" id="ARBA00023274"/>
    </source>
</evidence>
<dbReference type="InterPro" id="IPR013025">
    <property type="entry name" value="Ribosomal_uL23-like"/>
</dbReference>
<dbReference type="InterPro" id="IPR012678">
    <property type="entry name" value="Ribosomal_uL23/eL15/eS24_sf"/>
</dbReference>
<name>A0A2P7YHC7_9ASCO</name>
<dbReference type="Pfam" id="PF00276">
    <property type="entry name" value="Ribosomal_L23"/>
    <property type="match status" value="1"/>
</dbReference>
<evidence type="ECO:0000256" key="4">
    <source>
        <dbReference type="ARBA" id="ARBA00039977"/>
    </source>
</evidence>
<gene>
    <name evidence="5" type="ORF">C7M61_004604</name>
</gene>
<dbReference type="GeneID" id="36567991"/>
<dbReference type="PANTHER" id="PTHR12059">
    <property type="entry name" value="RIBOSOMAL PROTEIN L23-RELATED"/>
    <property type="match status" value="1"/>
</dbReference>
<keyword evidence="2" id="KW-0689">Ribosomal protein</keyword>
<sequence length="287" mass="33097">MNSISRAMAGLSLGARRLVHHKLTPKSYPQVNAADVNLTPPRYGFRRKRKPLLSQKVKNTLFPQQKIKEMYKQAGKPVPRKFKGNNDEVARRNFEAFQEEVALGLPHFKVGNKQVYLPKARVVLLPPLAKHTPYQARFLVPRSFNKLDLRDYLWHVYGLRALNITVQLMPAVWRRTMMDYGRHRSRQMKKMTIDMEEPFVWPDLPESAKDPGQKSDLNQMEFTKNFEGRSNADRPTKAYNGLYNKPQLPNVFVSAKSQKALKAKVESITSREEQKADRAAVAKLLNL</sequence>
<dbReference type="GO" id="GO:0032543">
    <property type="term" value="P:mitochondrial translation"/>
    <property type="evidence" value="ECO:0007669"/>
    <property type="project" value="TreeGrafter"/>
</dbReference>
<dbReference type="AlphaFoldDB" id="A0A2P7YHC7"/>
<evidence type="ECO:0000313" key="6">
    <source>
        <dbReference type="Proteomes" id="UP000241107"/>
    </source>
</evidence>
<dbReference type="GO" id="GO:0003735">
    <property type="term" value="F:structural constituent of ribosome"/>
    <property type="evidence" value="ECO:0007669"/>
    <property type="project" value="InterPro"/>
</dbReference>
<organism evidence="5 6">
    <name type="scientific">Candidozyma pseudohaemuli</name>
    <dbReference type="NCBI Taxonomy" id="418784"/>
    <lineage>
        <taxon>Eukaryota</taxon>
        <taxon>Fungi</taxon>
        <taxon>Dikarya</taxon>
        <taxon>Ascomycota</taxon>
        <taxon>Saccharomycotina</taxon>
        <taxon>Pichiomycetes</taxon>
        <taxon>Metschnikowiaceae</taxon>
        <taxon>Candidozyma</taxon>
    </lineage>
</organism>
<dbReference type="Proteomes" id="UP000241107">
    <property type="component" value="Unassembled WGS sequence"/>
</dbReference>
<dbReference type="VEuPathDB" id="FungiDB:C7M61_004604"/>
<dbReference type="GO" id="GO:0005762">
    <property type="term" value="C:mitochondrial large ribosomal subunit"/>
    <property type="evidence" value="ECO:0007669"/>
    <property type="project" value="TreeGrafter"/>
</dbReference>
<comment type="similarity">
    <text evidence="1">Belongs to the universal ribosomal protein uL23 family.</text>
</comment>
<proteinExistence type="inferred from homology"/>
<accession>A0A2P7YHC7</accession>
<dbReference type="RefSeq" id="XP_024711875.1">
    <property type="nucleotide sequence ID" value="XM_024859923.1"/>
</dbReference>
<dbReference type="OrthoDB" id="275582at2759"/>
<dbReference type="STRING" id="418784.A0A2P7YHC7"/>
<reference evidence="5 6" key="1">
    <citation type="submission" date="2018-03" db="EMBL/GenBank/DDBJ databases">
        <title>Candida pseudohaemulonii genome assembly and annotation.</title>
        <authorList>
            <person name="Munoz J.F."/>
            <person name="Gade L.G."/>
            <person name="Chow N.A."/>
            <person name="Litvintseva A.P."/>
            <person name="Loparev V.N."/>
            <person name="Cuomo C.A."/>
        </authorList>
    </citation>
    <scope>NUCLEOTIDE SEQUENCE [LARGE SCALE GENOMIC DNA]</scope>
    <source>
        <strain evidence="5 6">B12108</strain>
    </source>
</reference>
<dbReference type="InterPro" id="IPR012677">
    <property type="entry name" value="Nucleotide-bd_a/b_plait_sf"/>
</dbReference>
<evidence type="ECO:0000256" key="1">
    <source>
        <dbReference type="ARBA" id="ARBA00006700"/>
    </source>
</evidence>
<dbReference type="EMBL" id="PYFQ01000016">
    <property type="protein sequence ID" value="PSK35359.1"/>
    <property type="molecule type" value="Genomic_DNA"/>
</dbReference>
<dbReference type="PANTHER" id="PTHR12059:SF5">
    <property type="entry name" value="LARGE RIBOSOMAL SUBUNIT PROTEIN UL23M"/>
    <property type="match status" value="1"/>
</dbReference>
<keyword evidence="3" id="KW-0687">Ribonucleoprotein</keyword>
<dbReference type="SUPFAM" id="SSF54189">
    <property type="entry name" value="Ribosomal proteins S24e, L23 and L15e"/>
    <property type="match status" value="1"/>
</dbReference>
<dbReference type="Gene3D" id="3.30.70.330">
    <property type="match status" value="1"/>
</dbReference>